<dbReference type="GO" id="GO:0019877">
    <property type="term" value="P:diaminopimelate biosynthetic process"/>
    <property type="evidence" value="ECO:0007669"/>
    <property type="project" value="UniProtKB-UniRule"/>
</dbReference>
<proteinExistence type="inferred from homology"/>
<comment type="caution">
    <text evidence="12">Was originally thought to be a dihydrodipicolinate synthase (DHDPS), catalyzing the condensation of (S)-aspartate-beta-semialdehyde [(S)-ASA] and pyruvate to dihydrodipicolinate (DHDP). However, it was shown in E.coli that the product of the enzymatic reaction is not dihydrodipicolinate but in fact (4S)-4-hydroxy-2,3,4,5-tetrahydro-(2S)-dipicolinic acid (HTPA), and that the consecutive dehydration reaction leading to DHDP is not spontaneous but catalyzed by DapB.</text>
</comment>
<comment type="pathway">
    <text evidence="2 12">Amino-acid biosynthesis; L-lysine biosynthesis via DAP pathway; (S)-tetrahydrodipicolinate from L-aspartate: step 3/4.</text>
</comment>
<evidence type="ECO:0000256" key="11">
    <source>
        <dbReference type="ARBA" id="ARBA00047836"/>
    </source>
</evidence>
<accession>A0A850SVZ0</accession>
<feature type="site" description="Part of a proton relay during catalysis" evidence="12">
    <location>
        <position position="44"/>
    </location>
</feature>
<keyword evidence="17" id="KW-1185">Reference proteome</keyword>
<feature type="active site" description="Proton donor/acceptor" evidence="12 14">
    <location>
        <position position="135"/>
    </location>
</feature>
<dbReference type="GO" id="GO:0009089">
    <property type="term" value="P:lysine biosynthetic process via diaminopimelate"/>
    <property type="evidence" value="ECO:0007669"/>
    <property type="project" value="UniProtKB-UniRule"/>
</dbReference>
<organism evidence="16 17">
    <name type="scientific">Desulfobacter latus</name>
    <dbReference type="NCBI Taxonomy" id="2292"/>
    <lineage>
        <taxon>Bacteria</taxon>
        <taxon>Pseudomonadati</taxon>
        <taxon>Thermodesulfobacteriota</taxon>
        <taxon>Desulfobacteria</taxon>
        <taxon>Desulfobacterales</taxon>
        <taxon>Desulfobacteraceae</taxon>
        <taxon>Desulfobacter</taxon>
    </lineage>
</organism>
<sequence>MKQGCYTALITPFTPAGDLDRDGLSGLIDFQIENRITGILATGTTGESPTFKWDEHNLVIDLIAKQTKGKCKCIAGTGSNNTDEALAGTSHAAEQGVDAVLLVDPYYNGPSSLEIRREYYELVAREIAGMTIIPYIIPGRTGAQMLPQDLAILADNCANVTSVKEATGNIDNMRLTRKLCGDGFNIFSGDDALVCQIMADEQIRACGAISVMSNIAPATMTQMVELLNQGKTQEALALQTALSPLLDLVVITTEEESKYGPVTCRARNPLPLKTMMQILGMPCGPCRAPLGKVTRKGFDLALSALKKVQADNPEILAPAAAFFNLDIDARLNDSAVHENLWYDNY</sequence>
<dbReference type="PROSITE" id="PS00665">
    <property type="entry name" value="DHDPS_1"/>
    <property type="match status" value="1"/>
</dbReference>
<evidence type="ECO:0000313" key="16">
    <source>
        <dbReference type="EMBL" id="NWH03593.1"/>
    </source>
</evidence>
<dbReference type="PIRSF" id="PIRSF001365">
    <property type="entry name" value="DHDPS"/>
    <property type="match status" value="1"/>
</dbReference>
<dbReference type="InterPro" id="IPR013785">
    <property type="entry name" value="Aldolase_TIM"/>
</dbReference>
<dbReference type="CDD" id="cd00950">
    <property type="entry name" value="DHDPS"/>
    <property type="match status" value="1"/>
</dbReference>
<evidence type="ECO:0000256" key="15">
    <source>
        <dbReference type="PIRSR" id="PIRSR001365-2"/>
    </source>
</evidence>
<evidence type="ECO:0000256" key="6">
    <source>
        <dbReference type="ARBA" id="ARBA00022605"/>
    </source>
</evidence>
<comment type="subcellular location">
    <subcellularLocation>
        <location evidence="12">Cytoplasm</location>
    </subcellularLocation>
</comment>
<keyword evidence="6 12" id="KW-0028">Amino-acid biosynthesis</keyword>
<dbReference type="SMART" id="SM01130">
    <property type="entry name" value="DHDPS"/>
    <property type="match status" value="1"/>
</dbReference>
<dbReference type="PRINTS" id="PR00146">
    <property type="entry name" value="DHPICSNTHASE"/>
</dbReference>
<dbReference type="Pfam" id="PF00701">
    <property type="entry name" value="DHDPS"/>
    <property type="match status" value="1"/>
</dbReference>
<dbReference type="InterPro" id="IPR020624">
    <property type="entry name" value="Schiff_base-form_aldolases_CS"/>
</dbReference>
<comment type="catalytic activity">
    <reaction evidence="11 12">
        <text>L-aspartate 4-semialdehyde + pyruvate = (2S,4S)-4-hydroxy-2,3,4,5-tetrahydrodipicolinate + H2O + H(+)</text>
        <dbReference type="Rhea" id="RHEA:34171"/>
        <dbReference type="ChEBI" id="CHEBI:15361"/>
        <dbReference type="ChEBI" id="CHEBI:15377"/>
        <dbReference type="ChEBI" id="CHEBI:15378"/>
        <dbReference type="ChEBI" id="CHEBI:67139"/>
        <dbReference type="ChEBI" id="CHEBI:537519"/>
        <dbReference type="EC" id="4.3.3.7"/>
    </reaction>
</comment>
<dbReference type="SUPFAM" id="SSF51569">
    <property type="entry name" value="Aldolase"/>
    <property type="match status" value="1"/>
</dbReference>
<evidence type="ECO:0000256" key="8">
    <source>
        <dbReference type="ARBA" id="ARBA00023154"/>
    </source>
</evidence>
<dbReference type="EMBL" id="JACADJ010000002">
    <property type="protein sequence ID" value="NWH03593.1"/>
    <property type="molecule type" value="Genomic_DNA"/>
</dbReference>
<dbReference type="AlphaFoldDB" id="A0A850SVZ0"/>
<evidence type="ECO:0000256" key="14">
    <source>
        <dbReference type="PIRSR" id="PIRSR001365-1"/>
    </source>
</evidence>
<dbReference type="GO" id="GO:0008840">
    <property type="term" value="F:4-hydroxy-tetrahydrodipicolinate synthase activity"/>
    <property type="evidence" value="ECO:0007669"/>
    <property type="project" value="UniProtKB-UniRule"/>
</dbReference>
<dbReference type="GO" id="GO:0005737">
    <property type="term" value="C:cytoplasm"/>
    <property type="evidence" value="ECO:0007669"/>
    <property type="project" value="UniProtKB-SubCell"/>
</dbReference>
<dbReference type="RefSeq" id="WP_178365037.1">
    <property type="nucleotide sequence ID" value="NZ_JACADJ010000002.1"/>
</dbReference>
<keyword evidence="7 12" id="KW-0220">Diaminopimelate biosynthesis</keyword>
<feature type="binding site" evidence="12 15">
    <location>
        <position position="209"/>
    </location>
    <ligand>
        <name>pyruvate</name>
        <dbReference type="ChEBI" id="CHEBI:15361"/>
    </ligand>
</feature>
<evidence type="ECO:0000256" key="9">
    <source>
        <dbReference type="ARBA" id="ARBA00023239"/>
    </source>
</evidence>
<keyword evidence="8 12" id="KW-0457">Lysine biosynthesis</keyword>
<evidence type="ECO:0000256" key="3">
    <source>
        <dbReference type="ARBA" id="ARBA00007592"/>
    </source>
</evidence>
<keyword evidence="10 12" id="KW-0704">Schiff base</keyword>
<dbReference type="EC" id="4.3.3.7" evidence="4 12"/>
<comment type="subunit">
    <text evidence="12">Homotetramer; dimer of dimers.</text>
</comment>
<protein>
    <recommendedName>
        <fullName evidence="4 12">4-hydroxy-tetrahydrodipicolinate synthase</fullName>
        <shortName evidence="12">HTPA synthase</shortName>
        <ecNumber evidence="4 12">4.3.3.7</ecNumber>
    </recommendedName>
</protein>
<evidence type="ECO:0000256" key="10">
    <source>
        <dbReference type="ARBA" id="ARBA00023270"/>
    </source>
</evidence>
<dbReference type="PANTHER" id="PTHR12128:SF66">
    <property type="entry name" value="4-HYDROXY-2-OXOGLUTARATE ALDOLASE, MITOCHONDRIAL"/>
    <property type="match status" value="1"/>
</dbReference>
<reference evidence="16 17" key="1">
    <citation type="submission" date="2020-06" db="EMBL/GenBank/DDBJ databases">
        <title>High-quality draft genome of sulfate reducer Desulfobacter latus type strain AcrS2 isolated from marine sediment.</title>
        <authorList>
            <person name="Hoppe M."/>
            <person name="Larsen C.K."/>
            <person name="Marshall I.P.G."/>
            <person name="Schramm A."/>
            <person name="Marietou A.G."/>
        </authorList>
    </citation>
    <scope>NUCLEOTIDE SEQUENCE [LARGE SCALE GENOMIC DNA]</scope>
    <source>
        <strain evidence="16 17">AcRS2</strain>
    </source>
</reference>
<evidence type="ECO:0000256" key="7">
    <source>
        <dbReference type="ARBA" id="ARBA00022915"/>
    </source>
</evidence>
<feature type="binding site" evidence="12 15">
    <location>
        <position position="45"/>
    </location>
    <ligand>
        <name>pyruvate</name>
        <dbReference type="ChEBI" id="CHEBI:15361"/>
    </ligand>
</feature>
<dbReference type="Gene3D" id="3.20.20.70">
    <property type="entry name" value="Aldolase class I"/>
    <property type="match status" value="1"/>
</dbReference>
<name>A0A850SVZ0_9BACT</name>
<keyword evidence="9 12" id="KW-0456">Lyase</keyword>
<evidence type="ECO:0000256" key="2">
    <source>
        <dbReference type="ARBA" id="ARBA00005120"/>
    </source>
</evidence>
<evidence type="ECO:0000256" key="4">
    <source>
        <dbReference type="ARBA" id="ARBA00012086"/>
    </source>
</evidence>
<comment type="function">
    <text evidence="1 12">Catalyzes the condensation of (S)-aspartate-beta-semialdehyde [(S)-ASA] and pyruvate to 4-hydroxy-tetrahydrodipicolinate (HTPA).</text>
</comment>
<dbReference type="InterPro" id="IPR005263">
    <property type="entry name" value="DapA"/>
</dbReference>
<dbReference type="InterPro" id="IPR002220">
    <property type="entry name" value="DapA-like"/>
</dbReference>
<evidence type="ECO:0000256" key="5">
    <source>
        <dbReference type="ARBA" id="ARBA00022490"/>
    </source>
</evidence>
<dbReference type="HAMAP" id="MF_00418">
    <property type="entry name" value="DapA"/>
    <property type="match status" value="1"/>
</dbReference>
<gene>
    <name evidence="12 16" type="primary">dapA</name>
    <name evidence="16" type="ORF">HXW94_01050</name>
</gene>
<comment type="caution">
    <text evidence="16">The sequence shown here is derived from an EMBL/GenBank/DDBJ whole genome shotgun (WGS) entry which is preliminary data.</text>
</comment>
<feature type="active site" description="Schiff-base intermediate with substrate" evidence="12 14">
    <location>
        <position position="164"/>
    </location>
</feature>
<evidence type="ECO:0000313" key="17">
    <source>
        <dbReference type="Proteomes" id="UP000553343"/>
    </source>
</evidence>
<evidence type="ECO:0000256" key="13">
    <source>
        <dbReference type="PIRNR" id="PIRNR001365"/>
    </source>
</evidence>
<feature type="site" description="Part of a proton relay during catalysis" evidence="12">
    <location>
        <position position="107"/>
    </location>
</feature>
<dbReference type="PANTHER" id="PTHR12128">
    <property type="entry name" value="DIHYDRODIPICOLINATE SYNTHASE"/>
    <property type="match status" value="1"/>
</dbReference>
<dbReference type="Proteomes" id="UP000553343">
    <property type="component" value="Unassembled WGS sequence"/>
</dbReference>
<dbReference type="UniPathway" id="UPA00034">
    <property type="reaction ID" value="UER00017"/>
</dbReference>
<evidence type="ECO:0000256" key="12">
    <source>
        <dbReference type="HAMAP-Rule" id="MF_00418"/>
    </source>
</evidence>
<dbReference type="NCBIfam" id="TIGR00674">
    <property type="entry name" value="dapA"/>
    <property type="match status" value="1"/>
</dbReference>
<keyword evidence="5 12" id="KW-0963">Cytoplasm</keyword>
<comment type="similarity">
    <text evidence="3 12 13">Belongs to the DapA family.</text>
</comment>
<evidence type="ECO:0000256" key="1">
    <source>
        <dbReference type="ARBA" id="ARBA00003294"/>
    </source>
</evidence>